<dbReference type="Gene3D" id="2.130.10.10">
    <property type="entry name" value="YVTN repeat-like/Quinoprotein amine dehydrogenase"/>
    <property type="match status" value="1"/>
</dbReference>
<dbReference type="GO" id="GO:0032040">
    <property type="term" value="C:small-subunit processome"/>
    <property type="evidence" value="ECO:0007669"/>
    <property type="project" value="TreeGrafter"/>
</dbReference>
<gene>
    <name evidence="1" type="ORF">MENT_LOCUS47461</name>
</gene>
<sequence length="857" mass="98302">MTRKRRFSKIKEEVVDQKPALTKDPENNMEDELPALESCATEKEVNEEEKVDDLIAERCNFHLYQPLEVQAMAHSKFTKRLCVLRRMEKKSSASTEDEKKLSILSFVEFYNASNPPLLFLEKSIPLLDSLGSLVWIDTWVVVGGLYGQLYFFSPFTTRFRRIQLCPTEIVSMARFDHANFCVISKTGQLILLGRNDAETDISLDLDEKPVTSSSSNTSFTSERINRIPTFTTKKLLNFDSDRYPTSLACTKCRYKATPKQHHKPHSIAIGMVNWLTILTLNNEKNVDQMKIISRRDIQLPHNKQANIIIWSLLFFNDFLFVGDSIGQVTIYNPSNGVVYKIFKSHQAHILTIATDYLNVFASGADFRIQIFAMTGKKKNDPMSWLMVGQRQFHTNDVRSLCALNRQWLVSGGFEGFFVSNRTLCCKPQKRPECDFSPDRGLIITRQLNYIDVWYKPDQSSVMDFSDIKQSRYLKCVLNPRRLIRIQSGDMGFVKQSCISPNGKYICFAGTIKGAISVIELHENVIEELLKRAIENKKNEINIEKEEDNSDINILIKQYWSNQLISKEDFEFKGGKTVFAMQCTNNYLYYATGEYQLMRLELTTKTLITITHKSDFGHITKICVNPSETSLFALTTEGSSLLINLNNDTPIELEMTDQSKESKLIIDEDENNEPQDKTKLKQPLSLFAVQQLQILPSAPPKIISFFDCLFIDDTTIVLLSSDLEQHFILYNITNGQKLVKSASNLGCKDLEWISNLNCQSVENGQQANIHQLIGTTNKGRVYLIQINDLDEELNIYAMPFPDNVENNNFLSKIPDRCIEPFWNRKCANGQKHIVLVGHEEMKPRVIHKNPMNLRSFKK</sequence>
<dbReference type="EMBL" id="CAJEWN010001114">
    <property type="protein sequence ID" value="CAD2194442.1"/>
    <property type="molecule type" value="Genomic_DNA"/>
</dbReference>
<dbReference type="PANTHER" id="PTHR44163:SF1">
    <property type="entry name" value="U3 SMALL NUCLEOLAR RNA-ASSOCIATED PROTEIN 4 HOMOLOG"/>
    <property type="match status" value="1"/>
</dbReference>
<dbReference type="PANTHER" id="PTHR44163">
    <property type="entry name" value="U3 SMALL NUCLEOLAR RNA-ASSOCIATED PROTEIN 4 HOMOLOG"/>
    <property type="match status" value="1"/>
</dbReference>
<dbReference type="InterPro" id="IPR015943">
    <property type="entry name" value="WD40/YVTN_repeat-like_dom_sf"/>
</dbReference>
<dbReference type="GO" id="GO:0030686">
    <property type="term" value="C:90S preribosome"/>
    <property type="evidence" value="ECO:0007669"/>
    <property type="project" value="InterPro"/>
</dbReference>
<dbReference type="Proteomes" id="UP000580250">
    <property type="component" value="Unassembled WGS sequence"/>
</dbReference>
<organism evidence="1 2">
    <name type="scientific">Meloidogyne enterolobii</name>
    <name type="common">Root-knot nematode worm</name>
    <name type="synonym">Meloidogyne mayaguensis</name>
    <dbReference type="NCBI Taxonomy" id="390850"/>
    <lineage>
        <taxon>Eukaryota</taxon>
        <taxon>Metazoa</taxon>
        <taxon>Ecdysozoa</taxon>
        <taxon>Nematoda</taxon>
        <taxon>Chromadorea</taxon>
        <taxon>Rhabditida</taxon>
        <taxon>Tylenchina</taxon>
        <taxon>Tylenchomorpha</taxon>
        <taxon>Tylenchoidea</taxon>
        <taxon>Meloidogynidae</taxon>
        <taxon>Meloidogyninae</taxon>
        <taxon>Meloidogyne</taxon>
    </lineage>
</organism>
<dbReference type="InterPro" id="IPR011047">
    <property type="entry name" value="Quinoprotein_ADH-like_sf"/>
</dbReference>
<dbReference type="GO" id="GO:0000462">
    <property type="term" value="P:maturation of SSU-rRNA from tricistronic rRNA transcript (SSU-rRNA, 5.8S rRNA, LSU-rRNA)"/>
    <property type="evidence" value="ECO:0007669"/>
    <property type="project" value="InterPro"/>
</dbReference>
<name>A0A6V7X5I4_MELEN</name>
<protein>
    <submittedName>
        <fullName evidence="1">Uncharacterized protein</fullName>
    </submittedName>
</protein>
<comment type="caution">
    <text evidence="1">The sequence shown here is derived from an EMBL/GenBank/DDBJ whole genome shotgun (WGS) entry which is preliminary data.</text>
</comment>
<dbReference type="GO" id="GO:0003723">
    <property type="term" value="F:RNA binding"/>
    <property type="evidence" value="ECO:0007669"/>
    <property type="project" value="TreeGrafter"/>
</dbReference>
<accession>A0A6V7X5I4</accession>
<reference evidence="1 2" key="1">
    <citation type="submission" date="2020-08" db="EMBL/GenBank/DDBJ databases">
        <authorList>
            <person name="Koutsovoulos G."/>
            <person name="Danchin GJ E."/>
        </authorList>
    </citation>
    <scope>NUCLEOTIDE SEQUENCE [LARGE SCALE GENOMIC DNA]</scope>
</reference>
<dbReference type="AlphaFoldDB" id="A0A6V7X5I4"/>
<proteinExistence type="predicted"/>
<dbReference type="SUPFAM" id="SSF50998">
    <property type="entry name" value="Quinoprotein alcohol dehydrogenase-like"/>
    <property type="match status" value="1"/>
</dbReference>
<evidence type="ECO:0000313" key="2">
    <source>
        <dbReference type="Proteomes" id="UP000580250"/>
    </source>
</evidence>
<dbReference type="InterPro" id="IPR046351">
    <property type="entry name" value="UTP4"/>
</dbReference>
<dbReference type="GO" id="GO:0034455">
    <property type="term" value="C:t-UTP complex"/>
    <property type="evidence" value="ECO:0007669"/>
    <property type="project" value="TreeGrafter"/>
</dbReference>
<evidence type="ECO:0000313" key="1">
    <source>
        <dbReference type="EMBL" id="CAD2194442.1"/>
    </source>
</evidence>
<dbReference type="OrthoDB" id="8883818at2759"/>